<dbReference type="Pfam" id="PF03787">
    <property type="entry name" value="RAMPs"/>
    <property type="match status" value="1"/>
</dbReference>
<evidence type="ECO:0000256" key="1">
    <source>
        <dbReference type="ARBA" id="ARBA00023118"/>
    </source>
</evidence>
<evidence type="ECO:0000313" key="3">
    <source>
        <dbReference type="EMBL" id="CCP24824.1"/>
    </source>
</evidence>
<evidence type="ECO:0000313" key="4">
    <source>
        <dbReference type="Proteomes" id="UP000010802"/>
    </source>
</evidence>
<dbReference type="InterPro" id="IPR005537">
    <property type="entry name" value="RAMP_III_fam"/>
</dbReference>
<dbReference type="Proteomes" id="UP000010802">
    <property type="component" value="Chromosome"/>
</dbReference>
<protein>
    <recommendedName>
        <fullName evidence="2">CRISPR type III-associated protein domain-containing protein</fullName>
    </recommendedName>
</protein>
<dbReference type="KEGG" id="tae:TepiRe1_0134"/>
<gene>
    <name evidence="3" type="ordered locus">TEPIRE1_0134</name>
</gene>
<dbReference type="OrthoDB" id="5362408at2"/>
<name>F4LS72_TEPAE</name>
<accession>L0RX96</accession>
<dbReference type="STRING" id="1209989.TepRe1_0126"/>
<organism evidence="3 4">
    <name type="scientific">Tepidanaerobacter acetatoxydans (strain DSM 21804 / JCM 16047 / Re1)</name>
    <dbReference type="NCBI Taxonomy" id="1209989"/>
    <lineage>
        <taxon>Bacteria</taxon>
        <taxon>Bacillati</taxon>
        <taxon>Bacillota</taxon>
        <taxon>Clostridia</taxon>
        <taxon>Thermosediminibacterales</taxon>
        <taxon>Tepidanaerobacteraceae</taxon>
        <taxon>Tepidanaerobacter</taxon>
    </lineage>
</organism>
<dbReference type="PATRIC" id="fig|1209989.3.peg.155"/>
<proteinExistence type="predicted"/>
<dbReference type="RefSeq" id="WP_013777259.1">
    <property type="nucleotide sequence ID" value="NC_015519.1"/>
</dbReference>
<dbReference type="NCBIfam" id="TIGR03986">
    <property type="entry name" value="TIGR03986 family CRISPR-associated RAMP protein"/>
    <property type="match status" value="1"/>
</dbReference>
<feature type="domain" description="CRISPR type III-associated protein" evidence="2">
    <location>
        <begin position="145"/>
        <end position="426"/>
    </location>
</feature>
<keyword evidence="1" id="KW-0051">Antiviral defense</keyword>
<accession>F4LS72</accession>
<reference evidence="4" key="1">
    <citation type="journal article" date="2013" name="Genome Announc.">
        <title>First genome sequence of a syntrophic acetate-oxidizing bacterium, Tepidanaerobacter acetatoxydans strain Re1.</title>
        <authorList>
            <person name="Manzoor S."/>
            <person name="Bongcam-Rudloff E."/>
            <person name="Schnurer A."/>
            <person name="Muller B."/>
        </authorList>
    </citation>
    <scope>NUCLEOTIDE SEQUENCE [LARGE SCALE GENOMIC DNA]</scope>
    <source>
        <strain evidence="4">Re1</strain>
    </source>
</reference>
<dbReference type="InterPro" id="IPR023825">
    <property type="entry name" value="CRISPR-assoc_RAMP_BGP1436"/>
</dbReference>
<keyword evidence="4" id="KW-1185">Reference proteome</keyword>
<dbReference type="HOGENOM" id="CLU_023344_0_0_9"/>
<dbReference type="KEGG" id="tep:TepRe1_0126"/>
<dbReference type="AlphaFoldDB" id="F4LS72"/>
<dbReference type="eggNOG" id="COG1337">
    <property type="taxonomic scope" value="Bacteria"/>
</dbReference>
<evidence type="ECO:0000259" key="2">
    <source>
        <dbReference type="Pfam" id="PF03787"/>
    </source>
</evidence>
<dbReference type="GO" id="GO:0051607">
    <property type="term" value="P:defense response to virus"/>
    <property type="evidence" value="ECO:0007669"/>
    <property type="project" value="UniProtKB-KW"/>
</dbReference>
<dbReference type="EMBL" id="HF563609">
    <property type="protein sequence ID" value="CCP24824.1"/>
    <property type="molecule type" value="Genomic_DNA"/>
</dbReference>
<sequence>MEKAKLINIRKSKKGKLIGEVQFEDGKTMSIPPGAKLNVSLNNIECSIERNSGAITNITIDEKVIFSKASNSDPVSQKINKKHYTNKTTKQASNKAAQPSKAHAPYNFIPLNDTVIEGQPIPDFDCYHSEHAGLKRFNGYIECQLESITPIYIRDTYTTEEIIKKEESNEDNPDFFSPGGIARIPGSSLRGMIRTMVEIMSWGKFGFYEDKRLFYRGLADKSNLRLEYQNNMSSYDRNTRKSSYKYTIGDHIPENLKRKELIDIPESIFGKISEKQSFASRVFFEDATLMPGQNDIFVSDEPLTPKILSSPKPTTFQHYLEQPSDVTVKNLNHWNTKEAKIRGYKLYWHKDGLGWEYEGNDEEKAKNKRILTKIKPIKPGIKFKYRIRFENLSQEEIGAILFAIDLPENCYHKIGMGKPLGLGTIKIRPALFLINRESRYTNLFENENWNLGVEESNIQKFKDAFEQYVLNQVNKLENSDLSSLWNHERMKHLKVILDFENTKLKGWKQETDYMELKEFKNRPVLSKPLEVYNKFTTN</sequence>